<organism evidence="1 3">
    <name type="scientific">Pectobacterium phage vB_PcaM_CBB</name>
    <dbReference type="NCBI Taxonomy" id="2772511"/>
    <lineage>
        <taxon>Viruses</taxon>
        <taxon>Duplodnaviria</taxon>
        <taxon>Heunggongvirae</taxon>
        <taxon>Uroviricota</taxon>
        <taxon>Caudoviricetes</taxon>
        <taxon>Mimasvirus</taxon>
        <taxon>Mimasvirus CBB</taxon>
    </lineage>
</organism>
<accession>A0A1L2CU78</accession>
<evidence type="ECO:0000313" key="1">
    <source>
        <dbReference type="EMBL" id="AMM43570.1"/>
    </source>
</evidence>
<dbReference type="Proteomes" id="UP000223891">
    <property type="component" value="Segment"/>
</dbReference>
<evidence type="ECO:0000313" key="2">
    <source>
        <dbReference type="EMBL" id="AMM44121.1"/>
    </source>
</evidence>
<reference evidence="1" key="2">
    <citation type="submission" date="2016-01" db="EMBL/GenBank/DDBJ databases">
        <authorList>
            <person name="Oliw E.H."/>
        </authorList>
    </citation>
    <scope>NUCLEOTIDE SEQUENCE</scope>
</reference>
<protein>
    <submittedName>
        <fullName evidence="1">Uncharacterized protein</fullName>
    </submittedName>
</protein>
<keyword evidence="3" id="KW-1185">Reference proteome</keyword>
<evidence type="ECO:0000313" key="3">
    <source>
        <dbReference type="Proteomes" id="UP000223891"/>
    </source>
</evidence>
<name>A0A1L2CU78_9CAUD</name>
<proteinExistence type="predicted"/>
<gene>
    <name evidence="2" type="ORF">CBB_5</name>
    <name evidence="1" type="ORF">CBB_558</name>
</gene>
<sequence length="94" mass="10830">MQVTLNGFTFTKNVDGTDNIQSVLKNKDNKALGGIVKDAKKMANLQRLKRSPDVLVFLAKVQEETEKVYFEQKKPKPYNKYKRKFNPCIHSINV</sequence>
<reference evidence="3" key="1">
    <citation type="submission" date="2016-01" db="EMBL/GenBank/DDBJ databases">
        <title>Isolation and Characterization of Enterobacteria phage CBB.</title>
        <authorList>
            <person name="Buttimer C.T.H."/>
            <person name="Hendrix H."/>
            <person name="Alexandre H."/>
            <person name="O'Mahony J."/>
            <person name="Lavigne R."/>
            <person name="Coffey A."/>
        </authorList>
    </citation>
    <scope>NUCLEOTIDE SEQUENCE [LARGE SCALE GENOMIC DNA]</scope>
</reference>
<dbReference type="EMBL" id="KU574722">
    <property type="protein sequence ID" value="AMM43570.1"/>
    <property type="molecule type" value="Genomic_DNA"/>
</dbReference>
<reference evidence="1" key="3">
    <citation type="journal article" date="2017" name="Front. Microbiol.">
        <title>Things Are Getting Hairy: Enterobacteria Bacteriophage vB_PcaM_CBB.</title>
        <authorList>
            <person name="Buttimer C."/>
            <person name="Hendrix H."/>
            <person name="Oliveira H."/>
            <person name="Casey A."/>
            <person name="Neve H."/>
            <person name="McAuliffe O."/>
            <person name="Ross R.P."/>
            <person name="Hill C."/>
            <person name="Noben J.P."/>
            <person name="O'Mahony J."/>
            <person name="Lavigne R."/>
            <person name="Coffey A."/>
        </authorList>
    </citation>
    <scope>NUCLEOTIDE SEQUENCE</scope>
</reference>
<dbReference type="EMBL" id="KU574722">
    <property type="protein sequence ID" value="AMM44121.1"/>
    <property type="molecule type" value="Genomic_DNA"/>
</dbReference>